<sequence length="99" mass="11924">MHHYYLRRHFTRYYQVIINSVRIRWEAISLSSNAYDQVTEYLYTIILFQAKYTETLGQAWERFKTILRSILGGGIHTSKLKFNIFTMGWTVRIDENLIL</sequence>
<gene>
    <name evidence="1" type="ORF">EPI10_028593</name>
</gene>
<comment type="caution">
    <text evidence="1">The sequence shown here is derived from an EMBL/GenBank/DDBJ whole genome shotgun (WGS) entry which is preliminary data.</text>
</comment>
<accession>A0A5B6UWC1</accession>
<organism evidence="1 2">
    <name type="scientific">Gossypium australe</name>
    <dbReference type="NCBI Taxonomy" id="47621"/>
    <lineage>
        <taxon>Eukaryota</taxon>
        <taxon>Viridiplantae</taxon>
        <taxon>Streptophyta</taxon>
        <taxon>Embryophyta</taxon>
        <taxon>Tracheophyta</taxon>
        <taxon>Spermatophyta</taxon>
        <taxon>Magnoliopsida</taxon>
        <taxon>eudicotyledons</taxon>
        <taxon>Gunneridae</taxon>
        <taxon>Pentapetalae</taxon>
        <taxon>rosids</taxon>
        <taxon>malvids</taxon>
        <taxon>Malvales</taxon>
        <taxon>Malvaceae</taxon>
        <taxon>Malvoideae</taxon>
        <taxon>Gossypium</taxon>
    </lineage>
</organism>
<dbReference type="AlphaFoldDB" id="A0A5B6UWC1"/>
<name>A0A5B6UWC1_9ROSI</name>
<proteinExistence type="predicted"/>
<keyword evidence="2" id="KW-1185">Reference proteome</keyword>
<dbReference type="Proteomes" id="UP000325315">
    <property type="component" value="Unassembled WGS sequence"/>
</dbReference>
<evidence type="ECO:0000313" key="2">
    <source>
        <dbReference type="Proteomes" id="UP000325315"/>
    </source>
</evidence>
<dbReference type="EMBL" id="SMMG02000009">
    <property type="protein sequence ID" value="KAA3462069.1"/>
    <property type="molecule type" value="Genomic_DNA"/>
</dbReference>
<reference evidence="2" key="1">
    <citation type="journal article" date="2019" name="Plant Biotechnol. J.">
        <title>Genome sequencing of the Australian wild diploid species Gossypium australe highlights disease resistance and delayed gland morphogenesis.</title>
        <authorList>
            <person name="Cai Y."/>
            <person name="Cai X."/>
            <person name="Wang Q."/>
            <person name="Wang P."/>
            <person name="Zhang Y."/>
            <person name="Cai C."/>
            <person name="Xu Y."/>
            <person name="Wang K."/>
            <person name="Zhou Z."/>
            <person name="Wang C."/>
            <person name="Geng S."/>
            <person name="Li B."/>
            <person name="Dong Q."/>
            <person name="Hou Y."/>
            <person name="Wang H."/>
            <person name="Ai P."/>
            <person name="Liu Z."/>
            <person name="Yi F."/>
            <person name="Sun M."/>
            <person name="An G."/>
            <person name="Cheng J."/>
            <person name="Zhang Y."/>
            <person name="Shi Q."/>
            <person name="Xie Y."/>
            <person name="Shi X."/>
            <person name="Chang Y."/>
            <person name="Huang F."/>
            <person name="Chen Y."/>
            <person name="Hong S."/>
            <person name="Mi L."/>
            <person name="Sun Q."/>
            <person name="Zhang L."/>
            <person name="Zhou B."/>
            <person name="Peng R."/>
            <person name="Zhang X."/>
            <person name="Liu F."/>
        </authorList>
    </citation>
    <scope>NUCLEOTIDE SEQUENCE [LARGE SCALE GENOMIC DNA]</scope>
    <source>
        <strain evidence="2">cv. PA1801</strain>
    </source>
</reference>
<evidence type="ECO:0000313" key="1">
    <source>
        <dbReference type="EMBL" id="KAA3462069.1"/>
    </source>
</evidence>
<protein>
    <submittedName>
        <fullName evidence="1">Uncharacterized protein</fullName>
    </submittedName>
</protein>